<evidence type="ECO:0000256" key="10">
    <source>
        <dbReference type="SAM" id="Phobius"/>
    </source>
</evidence>
<dbReference type="InterPro" id="IPR050360">
    <property type="entry name" value="MFS_Sugar_Transporters"/>
</dbReference>
<keyword evidence="4 10" id="KW-0812">Transmembrane</keyword>
<dbReference type="InterPro" id="IPR005829">
    <property type="entry name" value="Sugar_transporter_CS"/>
</dbReference>
<dbReference type="Pfam" id="PF00083">
    <property type="entry name" value="Sugar_tr"/>
    <property type="match status" value="1"/>
</dbReference>
<name>A0A427YNS1_9TREE</name>
<evidence type="ECO:0000313" key="13">
    <source>
        <dbReference type="Proteomes" id="UP000279259"/>
    </source>
</evidence>
<evidence type="ECO:0000256" key="8">
    <source>
        <dbReference type="RuleBase" id="RU003346"/>
    </source>
</evidence>
<feature type="transmembrane region" description="Helical" evidence="10">
    <location>
        <begin position="378"/>
        <end position="398"/>
    </location>
</feature>
<dbReference type="PROSITE" id="PS50850">
    <property type="entry name" value="MFS"/>
    <property type="match status" value="1"/>
</dbReference>
<dbReference type="Proteomes" id="UP000279259">
    <property type="component" value="Unassembled WGS sequence"/>
</dbReference>
<evidence type="ECO:0000256" key="3">
    <source>
        <dbReference type="ARBA" id="ARBA00022448"/>
    </source>
</evidence>
<dbReference type="PANTHER" id="PTHR48022">
    <property type="entry name" value="PLASTIDIC GLUCOSE TRANSPORTER 4"/>
    <property type="match status" value="1"/>
</dbReference>
<dbReference type="PROSITE" id="PS00217">
    <property type="entry name" value="SUGAR_TRANSPORT_2"/>
    <property type="match status" value="1"/>
</dbReference>
<keyword evidence="6 10" id="KW-0472">Membrane</keyword>
<feature type="transmembrane region" description="Helical" evidence="10">
    <location>
        <begin position="131"/>
        <end position="151"/>
    </location>
</feature>
<evidence type="ECO:0000256" key="4">
    <source>
        <dbReference type="ARBA" id="ARBA00022692"/>
    </source>
</evidence>
<dbReference type="PANTHER" id="PTHR48022:SF17">
    <property type="entry name" value="HEXOSE TRANSPORTER"/>
    <property type="match status" value="1"/>
</dbReference>
<feature type="transmembrane region" description="Helical" evidence="10">
    <location>
        <begin position="346"/>
        <end position="366"/>
    </location>
</feature>
<dbReference type="EMBL" id="RSCD01000005">
    <property type="protein sequence ID" value="RSH92723.1"/>
    <property type="molecule type" value="Genomic_DNA"/>
</dbReference>
<organism evidence="12 13">
    <name type="scientific">Saitozyma podzolica</name>
    <dbReference type="NCBI Taxonomy" id="1890683"/>
    <lineage>
        <taxon>Eukaryota</taxon>
        <taxon>Fungi</taxon>
        <taxon>Dikarya</taxon>
        <taxon>Basidiomycota</taxon>
        <taxon>Agaricomycotina</taxon>
        <taxon>Tremellomycetes</taxon>
        <taxon>Tremellales</taxon>
        <taxon>Trimorphomycetaceae</taxon>
        <taxon>Saitozyma</taxon>
    </lineage>
</organism>
<dbReference type="NCBIfam" id="TIGR00879">
    <property type="entry name" value="SP"/>
    <property type="match status" value="1"/>
</dbReference>
<evidence type="ECO:0000256" key="5">
    <source>
        <dbReference type="ARBA" id="ARBA00022989"/>
    </source>
</evidence>
<dbReference type="SUPFAM" id="SSF103473">
    <property type="entry name" value="MFS general substrate transporter"/>
    <property type="match status" value="1"/>
</dbReference>
<feature type="transmembrane region" description="Helical" evidence="10">
    <location>
        <begin position="163"/>
        <end position="187"/>
    </location>
</feature>
<keyword evidence="3 8" id="KW-0813">Transport</keyword>
<evidence type="ECO:0000256" key="2">
    <source>
        <dbReference type="ARBA" id="ARBA00010992"/>
    </source>
</evidence>
<feature type="transmembrane region" description="Helical" evidence="10">
    <location>
        <begin position="193"/>
        <end position="216"/>
    </location>
</feature>
<evidence type="ECO:0000256" key="7">
    <source>
        <dbReference type="ARBA" id="ARBA00049119"/>
    </source>
</evidence>
<dbReference type="PRINTS" id="PR00171">
    <property type="entry name" value="SUGRTRNSPORT"/>
</dbReference>
<dbReference type="InterPro" id="IPR005828">
    <property type="entry name" value="MFS_sugar_transport-like"/>
</dbReference>
<proteinExistence type="inferred from homology"/>
<dbReference type="Gene3D" id="1.20.1250.20">
    <property type="entry name" value="MFS general substrate transporter like domains"/>
    <property type="match status" value="1"/>
</dbReference>
<feature type="transmembrane region" description="Helical" evidence="10">
    <location>
        <begin position="304"/>
        <end position="334"/>
    </location>
</feature>
<dbReference type="InterPro" id="IPR003663">
    <property type="entry name" value="Sugar/inositol_transpt"/>
</dbReference>
<comment type="subcellular location">
    <subcellularLocation>
        <location evidence="1">Membrane</location>
        <topology evidence="1">Multi-pass membrane protein</topology>
    </subcellularLocation>
</comment>
<feature type="transmembrane region" description="Helical" evidence="10">
    <location>
        <begin position="418"/>
        <end position="437"/>
    </location>
</feature>
<accession>A0A427YNS1</accession>
<evidence type="ECO:0000313" key="12">
    <source>
        <dbReference type="EMBL" id="RSH92723.1"/>
    </source>
</evidence>
<dbReference type="PROSITE" id="PS51257">
    <property type="entry name" value="PROKAR_LIPOPROTEIN"/>
    <property type="match status" value="1"/>
</dbReference>
<evidence type="ECO:0000256" key="9">
    <source>
        <dbReference type="SAM" id="MobiDB-lite"/>
    </source>
</evidence>
<feature type="transmembrane region" description="Helical" evidence="10">
    <location>
        <begin position="74"/>
        <end position="94"/>
    </location>
</feature>
<keyword evidence="13" id="KW-1185">Reference proteome</keyword>
<evidence type="ECO:0000256" key="6">
    <source>
        <dbReference type="ARBA" id="ARBA00023136"/>
    </source>
</evidence>
<sequence>MGNFGKASALKEEMTPMLAFIAVLSSCGAWTFGWDNAWWGGIMGNAYFGSRFGDLTTTTAGVTTTALSATQQSVGTGLGTAGIMVGCMIAGQIAHWGGRKLCFYCVALISLIGVLIQVTSGIGGGRFYQMAVGKLVVGASIGIASIAVPLYQAECAPAPIRGALVNTYVTVQALGSWMAYCCLYTLVNESGQRVWIIPICIQMLAPILMVAFGWLLPESPRYLIEKGRLEDARESLLRLRRGKRGYTPDEDLAALEQAHEESISAHGQAKWSDCFRGSDLKRTLIVLGIQCLQQGQGIGFMSQYLVVFFLQIGFTQVYLILVIVGALLVVLTSVGFFTQDFIGRRMLLMIGALFQGAALMSVGGITKAFPVLTDSQRNACVGLIFVWLIAFTQSWTNIPWTVSAELPSNRLRDKTLTIGAWGGYGVGLIITFVNPYMQDAQFGNLGGGVGFVYGAISFVSIAFVYFFMPELKGITLETVDAMFDAGIPPRKMGTHPMRFERAAHADNGEVQATGAHDVTAKEADEHDEKV</sequence>
<dbReference type="GO" id="GO:0016020">
    <property type="term" value="C:membrane"/>
    <property type="evidence" value="ECO:0007669"/>
    <property type="project" value="UniProtKB-SubCell"/>
</dbReference>
<dbReference type="InterPro" id="IPR020846">
    <property type="entry name" value="MFS_dom"/>
</dbReference>
<dbReference type="GO" id="GO:0005351">
    <property type="term" value="F:carbohydrate:proton symporter activity"/>
    <property type="evidence" value="ECO:0007669"/>
    <property type="project" value="TreeGrafter"/>
</dbReference>
<protein>
    <recommendedName>
        <fullName evidence="11">Major facilitator superfamily (MFS) profile domain-containing protein</fullName>
    </recommendedName>
</protein>
<feature type="region of interest" description="Disordered" evidence="9">
    <location>
        <begin position="510"/>
        <end position="530"/>
    </location>
</feature>
<dbReference type="OrthoDB" id="6612291at2759"/>
<feature type="transmembrane region" description="Helical" evidence="10">
    <location>
        <begin position="101"/>
        <end position="119"/>
    </location>
</feature>
<evidence type="ECO:0000256" key="1">
    <source>
        <dbReference type="ARBA" id="ARBA00004141"/>
    </source>
</evidence>
<comment type="catalytic activity">
    <reaction evidence="7">
        <text>myo-inositol(out) + H(+)(out) = myo-inositol(in) + H(+)(in)</text>
        <dbReference type="Rhea" id="RHEA:60364"/>
        <dbReference type="ChEBI" id="CHEBI:15378"/>
        <dbReference type="ChEBI" id="CHEBI:17268"/>
    </reaction>
</comment>
<reference evidence="12 13" key="1">
    <citation type="submission" date="2018-11" db="EMBL/GenBank/DDBJ databases">
        <title>Genome sequence of Saitozyma podzolica DSM 27192.</title>
        <authorList>
            <person name="Aliyu H."/>
            <person name="Gorte O."/>
            <person name="Ochsenreither K."/>
        </authorList>
    </citation>
    <scope>NUCLEOTIDE SEQUENCE [LARGE SCALE GENOMIC DNA]</scope>
    <source>
        <strain evidence="12 13">DSM 27192</strain>
    </source>
</reference>
<feature type="domain" description="Major facilitator superfamily (MFS) profile" evidence="11">
    <location>
        <begin position="21"/>
        <end position="472"/>
    </location>
</feature>
<dbReference type="InterPro" id="IPR036259">
    <property type="entry name" value="MFS_trans_sf"/>
</dbReference>
<keyword evidence="5 10" id="KW-1133">Transmembrane helix</keyword>
<comment type="similarity">
    <text evidence="2 8">Belongs to the major facilitator superfamily. Sugar transporter (TC 2.A.1.1) family.</text>
</comment>
<feature type="transmembrane region" description="Helical" evidence="10">
    <location>
        <begin position="449"/>
        <end position="468"/>
    </location>
</feature>
<comment type="caution">
    <text evidence="12">The sequence shown here is derived from an EMBL/GenBank/DDBJ whole genome shotgun (WGS) entry which is preliminary data.</text>
</comment>
<feature type="compositionally biased region" description="Basic and acidic residues" evidence="9">
    <location>
        <begin position="518"/>
        <end position="530"/>
    </location>
</feature>
<gene>
    <name evidence="12" type="ORF">EHS25_008169</name>
</gene>
<evidence type="ECO:0000259" key="11">
    <source>
        <dbReference type="PROSITE" id="PS50850"/>
    </source>
</evidence>
<dbReference type="AlphaFoldDB" id="A0A427YNS1"/>